<evidence type="ECO:0000313" key="2">
    <source>
        <dbReference type="EMBL" id="KAK8883253.1"/>
    </source>
</evidence>
<accession>A0ABR2JWQ7</accession>
<dbReference type="PANTHER" id="PTHR47978">
    <property type="match status" value="1"/>
</dbReference>
<evidence type="ECO:0000256" key="1">
    <source>
        <dbReference type="ARBA" id="ARBA00022741"/>
    </source>
</evidence>
<dbReference type="Gene3D" id="3.40.50.300">
    <property type="entry name" value="P-loop containing nucleotide triphosphate hydrolases"/>
    <property type="match status" value="1"/>
</dbReference>
<organism evidence="2 3">
    <name type="scientific">Tritrichomonas musculus</name>
    <dbReference type="NCBI Taxonomy" id="1915356"/>
    <lineage>
        <taxon>Eukaryota</taxon>
        <taxon>Metamonada</taxon>
        <taxon>Parabasalia</taxon>
        <taxon>Tritrichomonadida</taxon>
        <taxon>Tritrichomonadidae</taxon>
        <taxon>Tritrichomonas</taxon>
    </lineage>
</organism>
<dbReference type="PROSITE" id="PS51421">
    <property type="entry name" value="RAS"/>
    <property type="match status" value="1"/>
</dbReference>
<proteinExistence type="predicted"/>
<dbReference type="PROSITE" id="PS51419">
    <property type="entry name" value="RAB"/>
    <property type="match status" value="1"/>
</dbReference>
<dbReference type="InterPro" id="IPR001806">
    <property type="entry name" value="Small_GTPase"/>
</dbReference>
<keyword evidence="3" id="KW-1185">Reference proteome</keyword>
<dbReference type="PRINTS" id="PR00449">
    <property type="entry name" value="RASTRNSFRMNG"/>
</dbReference>
<dbReference type="InterPro" id="IPR005225">
    <property type="entry name" value="Small_GTP-bd"/>
</dbReference>
<keyword evidence="1" id="KW-0547">Nucleotide-binding</keyword>
<sequence length="194" mass="21625">MRVGHKIGFKICTIGSHSVGKTAIIHRYANGIFSASPLPTIETVITPRSVMVDGKSIKLNVWDTAGQERFKSTVPIYLRDVHCIILVFDLTVAETWEQTKDWIETQLGNFEIRPLIVICANKSDLDPVVSEDEISAYAKQNDFQYFLTSAATGKGIKDLFMYISRTLMVKFPQEIGESQSTLVDTSNQKGKCGC</sequence>
<gene>
    <name evidence="2" type="ORF">M9Y10_045904</name>
</gene>
<dbReference type="CDD" id="cd00154">
    <property type="entry name" value="Rab"/>
    <property type="match status" value="1"/>
</dbReference>
<reference evidence="2 3" key="1">
    <citation type="submission" date="2024-04" db="EMBL/GenBank/DDBJ databases">
        <title>Tritrichomonas musculus Genome.</title>
        <authorList>
            <person name="Alves-Ferreira E."/>
            <person name="Grigg M."/>
            <person name="Lorenzi H."/>
            <person name="Galac M."/>
        </authorList>
    </citation>
    <scope>NUCLEOTIDE SEQUENCE [LARGE SCALE GENOMIC DNA]</scope>
    <source>
        <strain evidence="2 3">EAF2021</strain>
    </source>
</reference>
<evidence type="ECO:0000313" key="3">
    <source>
        <dbReference type="Proteomes" id="UP001470230"/>
    </source>
</evidence>
<name>A0ABR2JWQ7_9EUKA</name>
<dbReference type="SMART" id="SM00175">
    <property type="entry name" value="RAB"/>
    <property type="match status" value="1"/>
</dbReference>
<dbReference type="Proteomes" id="UP001470230">
    <property type="component" value="Unassembled WGS sequence"/>
</dbReference>
<dbReference type="InterPro" id="IPR027417">
    <property type="entry name" value="P-loop_NTPase"/>
</dbReference>
<dbReference type="SMART" id="SM00177">
    <property type="entry name" value="ARF"/>
    <property type="match status" value="1"/>
</dbReference>
<dbReference type="NCBIfam" id="TIGR00231">
    <property type="entry name" value="small_GTP"/>
    <property type="match status" value="1"/>
</dbReference>
<evidence type="ECO:0008006" key="4">
    <source>
        <dbReference type="Google" id="ProtNLM"/>
    </source>
</evidence>
<dbReference type="SMART" id="SM00173">
    <property type="entry name" value="RAS"/>
    <property type="match status" value="1"/>
</dbReference>
<dbReference type="EMBL" id="JAPFFF010000009">
    <property type="protein sequence ID" value="KAK8883253.1"/>
    <property type="molecule type" value="Genomic_DNA"/>
</dbReference>
<dbReference type="SMART" id="SM00176">
    <property type="entry name" value="RAN"/>
    <property type="match status" value="1"/>
</dbReference>
<dbReference type="SMART" id="SM00174">
    <property type="entry name" value="RHO"/>
    <property type="match status" value="1"/>
</dbReference>
<comment type="caution">
    <text evidence="2">The sequence shown here is derived from an EMBL/GenBank/DDBJ whole genome shotgun (WGS) entry which is preliminary data.</text>
</comment>
<dbReference type="SUPFAM" id="SSF52540">
    <property type="entry name" value="P-loop containing nucleoside triphosphate hydrolases"/>
    <property type="match status" value="1"/>
</dbReference>
<dbReference type="Pfam" id="PF00071">
    <property type="entry name" value="Ras"/>
    <property type="match status" value="1"/>
</dbReference>
<protein>
    <recommendedName>
        <fullName evidence="4">Small GTP-binding protein</fullName>
    </recommendedName>
</protein>